<dbReference type="FunFam" id="3.30.160.60:FF:000100">
    <property type="entry name" value="Zinc finger 45-like"/>
    <property type="match status" value="1"/>
</dbReference>
<dbReference type="PANTHER" id="PTHR24379:SF121">
    <property type="entry name" value="C2H2-TYPE DOMAIN-CONTAINING PROTEIN"/>
    <property type="match status" value="1"/>
</dbReference>
<dbReference type="SUPFAM" id="SSF57667">
    <property type="entry name" value="beta-beta-alpha zinc fingers"/>
    <property type="match status" value="3"/>
</dbReference>
<dbReference type="Pfam" id="PF00096">
    <property type="entry name" value="zf-C2H2"/>
    <property type="match status" value="4"/>
</dbReference>
<dbReference type="EMBL" id="JAWJWF010000045">
    <property type="protein sequence ID" value="KAK6626712.1"/>
    <property type="molecule type" value="Genomic_DNA"/>
</dbReference>
<feature type="domain" description="C2H2-type" evidence="6">
    <location>
        <begin position="141"/>
        <end position="163"/>
    </location>
</feature>
<dbReference type="FunFam" id="3.30.160.60:FF:000690">
    <property type="entry name" value="Zinc finger protein 354C"/>
    <property type="match status" value="1"/>
</dbReference>
<evidence type="ECO:0000313" key="7">
    <source>
        <dbReference type="EMBL" id="KAK6626712.1"/>
    </source>
</evidence>
<dbReference type="GO" id="GO:0003682">
    <property type="term" value="F:chromatin binding"/>
    <property type="evidence" value="ECO:0007669"/>
    <property type="project" value="UniProtKB-ARBA"/>
</dbReference>
<evidence type="ECO:0000313" key="8">
    <source>
        <dbReference type="EMBL" id="KAK6629661.1"/>
    </source>
</evidence>
<keyword evidence="9" id="KW-1185">Reference proteome</keyword>
<evidence type="ECO:0000256" key="5">
    <source>
        <dbReference type="PROSITE-ProRule" id="PRU00042"/>
    </source>
</evidence>
<gene>
    <name evidence="8" type="ORF">RUM43_003479</name>
    <name evidence="7" type="ORF">RUM44_009188</name>
</gene>
<dbReference type="GO" id="GO:0008270">
    <property type="term" value="F:zinc ion binding"/>
    <property type="evidence" value="ECO:0007669"/>
    <property type="project" value="UniProtKB-KW"/>
</dbReference>
<accession>A0AAN8S9E4</accession>
<feature type="domain" description="C2H2-type" evidence="6">
    <location>
        <begin position="112"/>
        <end position="134"/>
    </location>
</feature>
<dbReference type="AlphaFoldDB" id="A0AAN8S9E4"/>
<keyword evidence="4" id="KW-0862">Zinc</keyword>
<keyword evidence="2" id="KW-0677">Repeat</keyword>
<comment type="caution">
    <text evidence="8">The sequence shown here is derived from an EMBL/GenBank/DDBJ whole genome shotgun (WGS) entry which is preliminary data.</text>
</comment>
<evidence type="ECO:0000313" key="9">
    <source>
        <dbReference type="Proteomes" id="UP001359485"/>
    </source>
</evidence>
<evidence type="ECO:0000259" key="6">
    <source>
        <dbReference type="PROSITE" id="PS50157"/>
    </source>
</evidence>
<organism evidence="8 10">
    <name type="scientific">Polyplax serrata</name>
    <name type="common">Common mouse louse</name>
    <dbReference type="NCBI Taxonomy" id="468196"/>
    <lineage>
        <taxon>Eukaryota</taxon>
        <taxon>Metazoa</taxon>
        <taxon>Ecdysozoa</taxon>
        <taxon>Arthropoda</taxon>
        <taxon>Hexapoda</taxon>
        <taxon>Insecta</taxon>
        <taxon>Pterygota</taxon>
        <taxon>Neoptera</taxon>
        <taxon>Paraneoptera</taxon>
        <taxon>Psocodea</taxon>
        <taxon>Troctomorpha</taxon>
        <taxon>Phthiraptera</taxon>
        <taxon>Anoplura</taxon>
        <taxon>Polyplacidae</taxon>
        <taxon>Polyplax</taxon>
    </lineage>
</organism>
<dbReference type="PROSITE" id="PS50157">
    <property type="entry name" value="ZINC_FINGER_C2H2_2"/>
    <property type="match status" value="6"/>
</dbReference>
<sequence>MEFFKQECLPDANQIQTISLGYPGETYHQLPVMVELKTLPSTLSEDQKVQLFNINPVQFAQPAQIQYVAQKVMPSSCVQTQTIQAVQYQAPAPVPANSHRSVDTQTITEKPHACEICGKRFKNPQSLARHHTSHPEIPKTFNCHHCDKKFANPQALRRHQSKHPDIVYEWKCRFCPQSFPYKTTLSKHVKVHAGEKLFKCETCLKRFGNRYSLQRHVKIHTGEVPYKCEVCEKGFLKASDFGRHVRTHTGERPFECPECFKSFTQKSCLVKHAEKKHNLNNF</sequence>
<proteinExistence type="predicted"/>
<dbReference type="GO" id="GO:0006355">
    <property type="term" value="P:regulation of DNA-templated transcription"/>
    <property type="evidence" value="ECO:0007669"/>
    <property type="project" value="UniProtKB-ARBA"/>
</dbReference>
<evidence type="ECO:0000256" key="3">
    <source>
        <dbReference type="ARBA" id="ARBA00022771"/>
    </source>
</evidence>
<dbReference type="Proteomes" id="UP001359485">
    <property type="component" value="Unassembled WGS sequence"/>
</dbReference>
<keyword evidence="1" id="KW-0479">Metal-binding</keyword>
<dbReference type="Proteomes" id="UP001372834">
    <property type="component" value="Unassembled WGS sequence"/>
</dbReference>
<dbReference type="GO" id="GO:0040029">
    <property type="term" value="P:epigenetic regulation of gene expression"/>
    <property type="evidence" value="ECO:0007669"/>
    <property type="project" value="UniProtKB-ARBA"/>
</dbReference>
<dbReference type="InterPro" id="IPR013087">
    <property type="entry name" value="Znf_C2H2_type"/>
</dbReference>
<protein>
    <recommendedName>
        <fullName evidence="6">C2H2-type domain-containing protein</fullName>
    </recommendedName>
</protein>
<dbReference type="GO" id="GO:0000785">
    <property type="term" value="C:chromatin"/>
    <property type="evidence" value="ECO:0007669"/>
    <property type="project" value="UniProtKB-ARBA"/>
</dbReference>
<feature type="domain" description="C2H2-type" evidence="6">
    <location>
        <begin position="254"/>
        <end position="282"/>
    </location>
</feature>
<feature type="domain" description="C2H2-type" evidence="6">
    <location>
        <begin position="198"/>
        <end position="225"/>
    </location>
</feature>
<reference evidence="8 10" key="1">
    <citation type="submission" date="2023-10" db="EMBL/GenBank/DDBJ databases">
        <title>Genomes of two closely related lineages of the louse Polyplax serrata with different host specificities.</title>
        <authorList>
            <person name="Martinu J."/>
            <person name="Tarabai H."/>
            <person name="Stefka J."/>
            <person name="Hypsa V."/>
        </authorList>
    </citation>
    <scope>NUCLEOTIDE SEQUENCE [LARGE SCALE GENOMIC DNA]</scope>
    <source>
        <strain evidence="7">98ZLc_SE</strain>
        <strain evidence="8">HR10_N</strain>
    </source>
</reference>
<feature type="domain" description="C2H2-type" evidence="6">
    <location>
        <begin position="226"/>
        <end position="253"/>
    </location>
</feature>
<dbReference type="SMART" id="SM00355">
    <property type="entry name" value="ZnF_C2H2"/>
    <property type="match status" value="6"/>
</dbReference>
<dbReference type="EMBL" id="JAWJWE010000036">
    <property type="protein sequence ID" value="KAK6629661.1"/>
    <property type="molecule type" value="Genomic_DNA"/>
</dbReference>
<keyword evidence="3 5" id="KW-0863">Zinc-finger</keyword>
<evidence type="ECO:0000256" key="4">
    <source>
        <dbReference type="ARBA" id="ARBA00022833"/>
    </source>
</evidence>
<dbReference type="PANTHER" id="PTHR24379">
    <property type="entry name" value="KRAB AND ZINC FINGER DOMAIN-CONTAINING"/>
    <property type="match status" value="1"/>
</dbReference>
<name>A0AAN8S9E4_POLSC</name>
<dbReference type="FunFam" id="3.30.160.60:FF:002343">
    <property type="entry name" value="Zinc finger protein 33A"/>
    <property type="match status" value="2"/>
</dbReference>
<dbReference type="Pfam" id="PF13894">
    <property type="entry name" value="zf-C2H2_4"/>
    <property type="match status" value="1"/>
</dbReference>
<feature type="domain" description="C2H2-type" evidence="6">
    <location>
        <begin position="170"/>
        <end position="197"/>
    </location>
</feature>
<dbReference type="InterPro" id="IPR036236">
    <property type="entry name" value="Znf_C2H2_sf"/>
</dbReference>
<evidence type="ECO:0000313" key="10">
    <source>
        <dbReference type="Proteomes" id="UP001372834"/>
    </source>
</evidence>
<dbReference type="PROSITE" id="PS00028">
    <property type="entry name" value="ZINC_FINGER_C2H2_1"/>
    <property type="match status" value="6"/>
</dbReference>
<dbReference type="Gene3D" id="3.30.160.60">
    <property type="entry name" value="Classic Zinc Finger"/>
    <property type="match status" value="5"/>
</dbReference>
<evidence type="ECO:0000256" key="1">
    <source>
        <dbReference type="ARBA" id="ARBA00022723"/>
    </source>
</evidence>
<evidence type="ECO:0000256" key="2">
    <source>
        <dbReference type="ARBA" id="ARBA00022737"/>
    </source>
</evidence>